<evidence type="ECO:0000256" key="2">
    <source>
        <dbReference type="ARBA" id="ARBA00022857"/>
    </source>
</evidence>
<dbReference type="InterPro" id="IPR057326">
    <property type="entry name" value="KR_dom"/>
</dbReference>
<dbReference type="PROSITE" id="PS00061">
    <property type="entry name" value="ADH_SHORT"/>
    <property type="match status" value="1"/>
</dbReference>
<proteinExistence type="inferred from homology"/>
<dbReference type="PANTHER" id="PTHR43618">
    <property type="entry name" value="7-ALPHA-HYDROXYSTEROID DEHYDROGENASE"/>
    <property type="match status" value="1"/>
</dbReference>
<dbReference type="PRINTS" id="PR00081">
    <property type="entry name" value="GDHRDH"/>
</dbReference>
<name>A0A4R6RLM9_9HYPH</name>
<keyword evidence="6" id="KW-1185">Reference proteome</keyword>
<dbReference type="AlphaFoldDB" id="A0A4R6RLM9"/>
<dbReference type="SMART" id="SM00822">
    <property type="entry name" value="PKS_KR"/>
    <property type="match status" value="1"/>
</dbReference>
<dbReference type="Gene3D" id="3.40.50.720">
    <property type="entry name" value="NAD(P)-binding Rossmann-like Domain"/>
    <property type="match status" value="1"/>
</dbReference>
<dbReference type="InterPro" id="IPR020904">
    <property type="entry name" value="Sc_DH/Rdtase_CS"/>
</dbReference>
<dbReference type="InterPro" id="IPR002347">
    <property type="entry name" value="SDR_fam"/>
</dbReference>
<dbReference type="OrthoDB" id="7930933at2"/>
<accession>A0A4R6RLM9</accession>
<dbReference type="CDD" id="cd05233">
    <property type="entry name" value="SDR_c"/>
    <property type="match status" value="1"/>
</dbReference>
<evidence type="ECO:0000313" key="5">
    <source>
        <dbReference type="EMBL" id="TDP87025.1"/>
    </source>
</evidence>
<dbReference type="GO" id="GO:0016491">
    <property type="term" value="F:oxidoreductase activity"/>
    <property type="evidence" value="ECO:0007669"/>
    <property type="project" value="UniProtKB-KW"/>
</dbReference>
<dbReference type="Proteomes" id="UP000294547">
    <property type="component" value="Unassembled WGS sequence"/>
</dbReference>
<evidence type="ECO:0000256" key="1">
    <source>
        <dbReference type="ARBA" id="ARBA00006484"/>
    </source>
</evidence>
<dbReference type="FunFam" id="3.40.50.720:FF:000084">
    <property type="entry name" value="Short-chain dehydrogenase reductase"/>
    <property type="match status" value="1"/>
</dbReference>
<protein>
    <submittedName>
        <fullName evidence="5">NAD(P)-dependent dehydrogenase (Short-subunit alcohol dehydrogenase family)</fullName>
    </submittedName>
</protein>
<dbReference type="RefSeq" id="WP_126536170.1">
    <property type="nucleotide sequence ID" value="NZ_BSPM01000008.1"/>
</dbReference>
<gene>
    <name evidence="5" type="ORF">EDD54_0910</name>
</gene>
<organism evidence="5 6">
    <name type="scientific">Oharaeibacter diazotrophicus</name>
    <dbReference type="NCBI Taxonomy" id="1920512"/>
    <lineage>
        <taxon>Bacteria</taxon>
        <taxon>Pseudomonadati</taxon>
        <taxon>Pseudomonadota</taxon>
        <taxon>Alphaproteobacteria</taxon>
        <taxon>Hyphomicrobiales</taxon>
        <taxon>Pleomorphomonadaceae</taxon>
        <taxon>Oharaeibacter</taxon>
    </lineage>
</organism>
<evidence type="ECO:0000259" key="4">
    <source>
        <dbReference type="SMART" id="SM00822"/>
    </source>
</evidence>
<dbReference type="PANTHER" id="PTHR43618:SF8">
    <property type="entry name" value="7ALPHA-HYDROXYSTEROID DEHYDROGENASE"/>
    <property type="match status" value="1"/>
</dbReference>
<dbReference type="SUPFAM" id="SSF51735">
    <property type="entry name" value="NAD(P)-binding Rossmann-fold domains"/>
    <property type="match status" value="1"/>
</dbReference>
<keyword evidence="3" id="KW-0560">Oxidoreductase</keyword>
<evidence type="ECO:0000256" key="3">
    <source>
        <dbReference type="ARBA" id="ARBA00023002"/>
    </source>
</evidence>
<dbReference type="InterPro" id="IPR036291">
    <property type="entry name" value="NAD(P)-bd_dom_sf"/>
</dbReference>
<evidence type="ECO:0000313" key="6">
    <source>
        <dbReference type="Proteomes" id="UP000294547"/>
    </source>
</evidence>
<dbReference type="InterPro" id="IPR052178">
    <property type="entry name" value="Sec_Metab_Biosynth_SDR"/>
</dbReference>
<reference evidence="5 6" key="1">
    <citation type="submission" date="2019-03" db="EMBL/GenBank/DDBJ databases">
        <title>Genomic Encyclopedia of Type Strains, Phase IV (KMG-IV): sequencing the most valuable type-strain genomes for metagenomic binning, comparative biology and taxonomic classification.</title>
        <authorList>
            <person name="Goeker M."/>
        </authorList>
    </citation>
    <scope>NUCLEOTIDE SEQUENCE [LARGE SCALE GENOMIC DNA]</scope>
    <source>
        <strain evidence="5 6">DSM 102969</strain>
    </source>
</reference>
<keyword evidence="2" id="KW-0521">NADP</keyword>
<comment type="similarity">
    <text evidence="1">Belongs to the short-chain dehydrogenases/reductases (SDR) family.</text>
</comment>
<feature type="domain" description="Ketoreductase" evidence="4">
    <location>
        <begin position="6"/>
        <end position="181"/>
    </location>
</feature>
<dbReference type="EMBL" id="SNXY01000006">
    <property type="protein sequence ID" value="TDP87025.1"/>
    <property type="molecule type" value="Genomic_DNA"/>
</dbReference>
<sequence length="250" mass="25747">MRFEGTNALVTGGSSGIGYATAAALIAEGADRVYVTGRNAQALRTAADRLGEKAIPVVADASSLSDSAALADRVRADGVTLDVLFANAGIAESRSFAETDEAFFDRTFDINVKGLFFQVQALLPVLADGASVIVNASIVANKGMANLSVYNASKAAVRSFARTWANELKARGIRVNAVSPGATRTPIMENGLKMDADAIAGFDALLAAAAPAGRMGRPDEIAAGVLFLADARSSYVNGIELSVDGGFAQV</sequence>
<dbReference type="PRINTS" id="PR00080">
    <property type="entry name" value="SDRFAMILY"/>
</dbReference>
<comment type="caution">
    <text evidence="5">The sequence shown here is derived from an EMBL/GenBank/DDBJ whole genome shotgun (WGS) entry which is preliminary data.</text>
</comment>
<dbReference type="Pfam" id="PF13561">
    <property type="entry name" value="adh_short_C2"/>
    <property type="match status" value="1"/>
</dbReference>